<reference evidence="12 15" key="1">
    <citation type="submission" date="2018-11" db="EMBL/GenBank/DDBJ databases">
        <title>The genome of Variovorax sp T529.</title>
        <authorList>
            <person name="Gao J."/>
        </authorList>
    </citation>
    <scope>NUCLEOTIDE SEQUENCE [LARGE SCALE GENOMIC DNA]</scope>
    <source>
        <strain evidence="12 15">T529</strain>
    </source>
</reference>
<dbReference type="GO" id="GO:0004089">
    <property type="term" value="F:carbonate dehydratase activity"/>
    <property type="evidence" value="ECO:0007669"/>
    <property type="project" value="UniProtKB-UniRule"/>
</dbReference>
<dbReference type="Pfam" id="PF00194">
    <property type="entry name" value="Carb_anhydrase"/>
    <property type="match status" value="1"/>
</dbReference>
<evidence type="ECO:0000256" key="5">
    <source>
        <dbReference type="ARBA" id="ARBA00014628"/>
    </source>
</evidence>
<dbReference type="SMART" id="SM01057">
    <property type="entry name" value="Carb_anhydrase"/>
    <property type="match status" value="1"/>
</dbReference>
<comment type="similarity">
    <text evidence="3 10">Belongs to the alpha-carbonic anhydrase family.</text>
</comment>
<comment type="cofactor">
    <cofactor evidence="1 10">
        <name>Zn(2+)</name>
        <dbReference type="ChEBI" id="CHEBI:29105"/>
    </cofactor>
</comment>
<protein>
    <recommendedName>
        <fullName evidence="5 10">Carbonic anhydrase</fullName>
        <ecNumber evidence="4 10">4.2.1.1</ecNumber>
    </recommendedName>
</protein>
<keyword evidence="14" id="KW-1185">Reference proteome</keyword>
<feature type="domain" description="Alpha-carbonic anhydrase" evidence="11">
    <location>
        <begin position="60"/>
        <end position="288"/>
    </location>
</feature>
<comment type="catalytic activity">
    <reaction evidence="9 10">
        <text>hydrogencarbonate + H(+) = CO2 + H2O</text>
        <dbReference type="Rhea" id="RHEA:10748"/>
        <dbReference type="ChEBI" id="CHEBI:15377"/>
        <dbReference type="ChEBI" id="CHEBI:15378"/>
        <dbReference type="ChEBI" id="CHEBI:16526"/>
        <dbReference type="ChEBI" id="CHEBI:17544"/>
        <dbReference type="EC" id="4.2.1.1"/>
    </reaction>
</comment>
<dbReference type="AlphaFoldDB" id="A0A3P3ENW4"/>
<dbReference type="PROSITE" id="PS51144">
    <property type="entry name" value="ALPHA_CA_2"/>
    <property type="match status" value="1"/>
</dbReference>
<evidence type="ECO:0000256" key="2">
    <source>
        <dbReference type="ARBA" id="ARBA00002904"/>
    </source>
</evidence>
<dbReference type="PANTHER" id="PTHR18952:SF265">
    <property type="entry name" value="CARBONIC ANHYDRASE"/>
    <property type="match status" value="1"/>
</dbReference>
<evidence type="ECO:0000313" key="15">
    <source>
        <dbReference type="Proteomes" id="UP000271590"/>
    </source>
</evidence>
<dbReference type="EMBL" id="RXFQ01000011">
    <property type="protein sequence ID" value="RSZ33495.1"/>
    <property type="molecule type" value="Genomic_DNA"/>
</dbReference>
<dbReference type="InterPro" id="IPR041891">
    <property type="entry name" value="Alpha_CA_prokaryot-like"/>
</dbReference>
<dbReference type="EC" id="4.2.1.1" evidence="4 10"/>
<evidence type="ECO:0000256" key="10">
    <source>
        <dbReference type="RuleBase" id="RU367011"/>
    </source>
</evidence>
<organism evidence="12 15">
    <name type="scientific">Variovorax beijingensis</name>
    <dbReference type="NCBI Taxonomy" id="2496117"/>
    <lineage>
        <taxon>Bacteria</taxon>
        <taxon>Pseudomonadati</taxon>
        <taxon>Pseudomonadota</taxon>
        <taxon>Betaproteobacteria</taxon>
        <taxon>Burkholderiales</taxon>
        <taxon>Comamonadaceae</taxon>
        <taxon>Variovorax</taxon>
    </lineage>
</organism>
<dbReference type="InterPro" id="IPR023561">
    <property type="entry name" value="Carbonic_anhydrase_a-class"/>
</dbReference>
<dbReference type="InterPro" id="IPR036398">
    <property type="entry name" value="CA_dom_sf"/>
</dbReference>
<evidence type="ECO:0000259" key="11">
    <source>
        <dbReference type="PROSITE" id="PS51144"/>
    </source>
</evidence>
<dbReference type="EMBL" id="RQXU01000010">
    <property type="protein sequence ID" value="RRH87068.1"/>
    <property type="molecule type" value="Genomic_DNA"/>
</dbReference>
<dbReference type="InterPro" id="IPR018338">
    <property type="entry name" value="Carbonic_anhydrase_a-class_CS"/>
</dbReference>
<evidence type="ECO:0000313" key="12">
    <source>
        <dbReference type="EMBL" id="RRH87068.1"/>
    </source>
</evidence>
<dbReference type="PANTHER" id="PTHR18952">
    <property type="entry name" value="CARBONIC ANHYDRASE"/>
    <property type="match status" value="1"/>
</dbReference>
<comment type="caution">
    <text evidence="12">The sequence shown here is derived from an EMBL/GenBank/DDBJ whole genome shotgun (WGS) entry which is preliminary data.</text>
</comment>
<accession>A0A3P3ENW4</accession>
<dbReference type="Gene3D" id="3.10.200.10">
    <property type="entry name" value="Alpha carbonic anhydrase"/>
    <property type="match status" value="1"/>
</dbReference>
<dbReference type="PROSITE" id="PS00162">
    <property type="entry name" value="ALPHA_CA_1"/>
    <property type="match status" value="1"/>
</dbReference>
<evidence type="ECO:0000256" key="6">
    <source>
        <dbReference type="ARBA" id="ARBA00022723"/>
    </source>
</evidence>
<dbReference type="SUPFAM" id="SSF51069">
    <property type="entry name" value="Carbonic anhydrase"/>
    <property type="match status" value="1"/>
</dbReference>
<keyword evidence="7 10" id="KW-0862">Zinc</keyword>
<reference evidence="13 14" key="2">
    <citation type="submission" date="2018-12" db="EMBL/GenBank/DDBJ databases">
        <title>The genome sequences of strain 502.</title>
        <authorList>
            <person name="Gao J."/>
            <person name="Sun J."/>
        </authorList>
    </citation>
    <scope>NUCLEOTIDE SEQUENCE [LARGE SCALE GENOMIC DNA]</scope>
    <source>
        <strain evidence="13 14">502</strain>
    </source>
</reference>
<gene>
    <name evidence="12" type="ORF">EH244_18690</name>
    <name evidence="13" type="ORF">EJO66_20130</name>
</gene>
<dbReference type="CDD" id="cd03124">
    <property type="entry name" value="alpha_CA_prokaryotic_like"/>
    <property type="match status" value="1"/>
</dbReference>
<comment type="function">
    <text evidence="2 10">Reversible hydration of carbon dioxide.</text>
</comment>
<evidence type="ECO:0000256" key="8">
    <source>
        <dbReference type="ARBA" id="ARBA00023239"/>
    </source>
</evidence>
<evidence type="ECO:0000256" key="9">
    <source>
        <dbReference type="ARBA" id="ARBA00048348"/>
    </source>
</evidence>
<dbReference type="Proteomes" id="UP000271137">
    <property type="component" value="Unassembled WGS sequence"/>
</dbReference>
<name>A0A3P3ENW4_9BURK</name>
<sequence>MGSPSLKAGPSFRVDIVARSRGVRQAHLVTSFLPEFLPMPPVFRHLLAVALLATSTLHAQTLDYEHQDSWKAVHDSAQSPIDIPTHEARPGDALEPQDIRLNHARARLEVVDNGHAVEVEAKGPEAMIRGRHFKLMQFHFHAESEHTLNGKHFPLEGHFVFRAADGRLAVVGVMYREGPANPLAAKVLGALGKDGRGELPATDISVLLPRDKAYFHYLGSLTTPPLTENVEWYVLQAPVPLAPAQIAQFRARYAHNNRSLQALNGRPLIRYPAVSLTAAESRAASAAR</sequence>
<evidence type="ECO:0000313" key="14">
    <source>
        <dbReference type="Proteomes" id="UP000271137"/>
    </source>
</evidence>
<evidence type="ECO:0000256" key="3">
    <source>
        <dbReference type="ARBA" id="ARBA00010718"/>
    </source>
</evidence>
<evidence type="ECO:0000256" key="1">
    <source>
        <dbReference type="ARBA" id="ARBA00001947"/>
    </source>
</evidence>
<dbReference type="GO" id="GO:0008270">
    <property type="term" value="F:zinc ion binding"/>
    <property type="evidence" value="ECO:0007669"/>
    <property type="project" value="UniProtKB-UniRule"/>
</dbReference>
<dbReference type="InterPro" id="IPR001148">
    <property type="entry name" value="CA_dom"/>
</dbReference>
<dbReference type="Proteomes" id="UP000271590">
    <property type="component" value="Unassembled WGS sequence"/>
</dbReference>
<evidence type="ECO:0000313" key="13">
    <source>
        <dbReference type="EMBL" id="RSZ33495.1"/>
    </source>
</evidence>
<evidence type="ECO:0000256" key="4">
    <source>
        <dbReference type="ARBA" id="ARBA00012925"/>
    </source>
</evidence>
<keyword evidence="6 10" id="KW-0479">Metal-binding</keyword>
<evidence type="ECO:0000256" key="7">
    <source>
        <dbReference type="ARBA" id="ARBA00022833"/>
    </source>
</evidence>
<proteinExistence type="inferred from homology"/>
<keyword evidence="8 10" id="KW-0456">Lyase</keyword>